<feature type="transmembrane region" description="Helical" evidence="1">
    <location>
        <begin position="33"/>
        <end position="52"/>
    </location>
</feature>
<proteinExistence type="predicted"/>
<keyword evidence="3" id="KW-1185">Reference proteome</keyword>
<feature type="transmembrane region" description="Helical" evidence="1">
    <location>
        <begin position="73"/>
        <end position="94"/>
    </location>
</feature>
<dbReference type="Proteomes" id="UP000282184">
    <property type="component" value="Unassembled WGS sequence"/>
</dbReference>
<accession>A0A3S0H9P5</accession>
<evidence type="ECO:0000256" key="1">
    <source>
        <dbReference type="SAM" id="Phobius"/>
    </source>
</evidence>
<dbReference type="RefSeq" id="WP_126691186.1">
    <property type="nucleotide sequence ID" value="NZ_RXOF01000001.1"/>
</dbReference>
<reference evidence="2 3" key="1">
    <citation type="submission" date="2018-12" db="EMBL/GenBank/DDBJ databases">
        <title>Hymenobacter gummosus sp. nov., isolated from a spring.</title>
        <authorList>
            <person name="Nie L."/>
        </authorList>
    </citation>
    <scope>NUCLEOTIDE SEQUENCE [LARGE SCALE GENOMIC DNA]</scope>
    <source>
        <strain evidence="2 3">KCTC 52166</strain>
    </source>
</reference>
<protein>
    <submittedName>
        <fullName evidence="2">Uncharacterized protein</fullName>
    </submittedName>
</protein>
<name>A0A3S0H9P5_9BACT</name>
<evidence type="ECO:0000313" key="2">
    <source>
        <dbReference type="EMBL" id="RTQ53260.1"/>
    </source>
</evidence>
<keyword evidence="1" id="KW-0812">Transmembrane</keyword>
<keyword evidence="1" id="KW-1133">Transmembrane helix</keyword>
<organism evidence="2 3">
    <name type="scientific">Hymenobacter gummosus</name>
    <dbReference type="NCBI Taxonomy" id="1776032"/>
    <lineage>
        <taxon>Bacteria</taxon>
        <taxon>Pseudomonadati</taxon>
        <taxon>Bacteroidota</taxon>
        <taxon>Cytophagia</taxon>
        <taxon>Cytophagales</taxon>
        <taxon>Hymenobacteraceae</taxon>
        <taxon>Hymenobacter</taxon>
    </lineage>
</organism>
<dbReference type="EMBL" id="RXOF01000001">
    <property type="protein sequence ID" value="RTQ53260.1"/>
    <property type="molecule type" value="Genomic_DNA"/>
</dbReference>
<comment type="caution">
    <text evidence="2">The sequence shown here is derived from an EMBL/GenBank/DDBJ whole genome shotgun (WGS) entry which is preliminary data.</text>
</comment>
<dbReference type="AlphaFoldDB" id="A0A3S0H9P5"/>
<gene>
    <name evidence="2" type="ORF">EJV47_00530</name>
</gene>
<evidence type="ECO:0000313" key="3">
    <source>
        <dbReference type="Proteomes" id="UP000282184"/>
    </source>
</evidence>
<sequence length="102" mass="11003">MLALLLIALPVFAQLFLLLYPRFRSLPVRPQRAYVAATLLGLLTPFAAAQLVGQQNDAGRLYRATCGMMPTSFLLGGLLITATVLPAIAVLHWAGNKLLARS</sequence>
<keyword evidence="1" id="KW-0472">Membrane</keyword>